<dbReference type="AlphaFoldDB" id="A0A438HE91"/>
<evidence type="ECO:0000313" key="2">
    <source>
        <dbReference type="Proteomes" id="UP000288805"/>
    </source>
</evidence>
<dbReference type="Proteomes" id="UP000288805">
    <property type="component" value="Unassembled WGS sequence"/>
</dbReference>
<gene>
    <name evidence="1" type="primary">RE1_930</name>
    <name evidence="1" type="ORF">CK203_046950</name>
</gene>
<name>A0A438HE91_VITVI</name>
<comment type="caution">
    <text evidence="1">The sequence shown here is derived from an EMBL/GenBank/DDBJ whole genome shotgun (WGS) entry which is preliminary data.</text>
</comment>
<organism evidence="1 2">
    <name type="scientific">Vitis vinifera</name>
    <name type="common">Grape</name>
    <dbReference type="NCBI Taxonomy" id="29760"/>
    <lineage>
        <taxon>Eukaryota</taxon>
        <taxon>Viridiplantae</taxon>
        <taxon>Streptophyta</taxon>
        <taxon>Embryophyta</taxon>
        <taxon>Tracheophyta</taxon>
        <taxon>Spermatophyta</taxon>
        <taxon>Magnoliopsida</taxon>
        <taxon>eudicotyledons</taxon>
        <taxon>Gunneridae</taxon>
        <taxon>Pentapetalae</taxon>
        <taxon>rosids</taxon>
        <taxon>Vitales</taxon>
        <taxon>Vitaceae</taxon>
        <taxon>Viteae</taxon>
        <taxon>Vitis</taxon>
    </lineage>
</organism>
<proteinExistence type="predicted"/>
<evidence type="ECO:0000313" key="1">
    <source>
        <dbReference type="EMBL" id="RVW82782.1"/>
    </source>
</evidence>
<sequence length="138" mass="15528">MSNRAFTLVLLHRQSNPVLRGFSDVDWGGDLDDRKSTTTYIIFLGNNPISWRTRKQKTVACSSTEAEYQALATATSDIAWIKSFLNELGLTLCEPPLFLCDNVGATQLSLNPVMHSRMKHITIDLHFVHDFVHHGKQG</sequence>
<dbReference type="PANTHER" id="PTHR11439:SF463">
    <property type="entry name" value="REVERSE TRANSCRIPTASE TY1_COPIA-TYPE DOMAIN-CONTAINING PROTEIN"/>
    <property type="match status" value="1"/>
</dbReference>
<accession>A0A438HE91</accession>
<dbReference type="CDD" id="cd09272">
    <property type="entry name" value="RNase_HI_RT_Ty1"/>
    <property type="match status" value="1"/>
</dbReference>
<dbReference type="EMBL" id="QGNW01000236">
    <property type="protein sequence ID" value="RVW82782.1"/>
    <property type="molecule type" value="Genomic_DNA"/>
</dbReference>
<protein>
    <submittedName>
        <fullName evidence="1">Retrovirus-related Pol polyprotein from transposon RE1</fullName>
    </submittedName>
</protein>
<reference evidence="1 2" key="1">
    <citation type="journal article" date="2018" name="PLoS Genet.">
        <title>Population sequencing reveals clonal diversity and ancestral inbreeding in the grapevine cultivar Chardonnay.</title>
        <authorList>
            <person name="Roach M.J."/>
            <person name="Johnson D.L."/>
            <person name="Bohlmann J."/>
            <person name="van Vuuren H.J."/>
            <person name="Jones S.J."/>
            <person name="Pretorius I.S."/>
            <person name="Schmidt S.A."/>
            <person name="Borneman A.R."/>
        </authorList>
    </citation>
    <scope>NUCLEOTIDE SEQUENCE [LARGE SCALE GENOMIC DNA]</scope>
    <source>
        <strain evidence="2">cv. Chardonnay</strain>
        <tissue evidence="1">Leaf</tissue>
    </source>
</reference>
<dbReference type="PANTHER" id="PTHR11439">
    <property type="entry name" value="GAG-POL-RELATED RETROTRANSPOSON"/>
    <property type="match status" value="1"/>
</dbReference>